<keyword evidence="1" id="KW-1133">Transmembrane helix</keyword>
<organism evidence="2 3">
    <name type="scientific">Plasmodium relictum</name>
    <dbReference type="NCBI Taxonomy" id="85471"/>
    <lineage>
        <taxon>Eukaryota</taxon>
        <taxon>Sar</taxon>
        <taxon>Alveolata</taxon>
        <taxon>Apicomplexa</taxon>
        <taxon>Aconoidasida</taxon>
        <taxon>Haemosporida</taxon>
        <taxon>Plasmodiidae</taxon>
        <taxon>Plasmodium</taxon>
        <taxon>Plasmodium (Haemamoeba)</taxon>
    </lineage>
</organism>
<dbReference type="GeneID" id="39738986"/>
<dbReference type="OrthoDB" id="429628at2759"/>
<proteinExistence type="predicted"/>
<dbReference type="VEuPathDB" id="PlasmoDB:PRELSG_1455400"/>
<feature type="transmembrane region" description="Helical" evidence="1">
    <location>
        <begin position="145"/>
        <end position="168"/>
    </location>
</feature>
<dbReference type="Proteomes" id="UP000220158">
    <property type="component" value="Chromosome 14"/>
</dbReference>
<dbReference type="InterPro" id="IPR013083">
    <property type="entry name" value="Znf_RING/FYVE/PHD"/>
</dbReference>
<dbReference type="KEGG" id="prel:PRELSG_1455400"/>
<evidence type="ECO:0000256" key="1">
    <source>
        <dbReference type="SAM" id="Phobius"/>
    </source>
</evidence>
<reference evidence="2 3" key="1">
    <citation type="submission" date="2015-04" db="EMBL/GenBank/DDBJ databases">
        <authorList>
            <consortium name="Pathogen Informatics"/>
        </authorList>
    </citation>
    <scope>NUCLEOTIDE SEQUENCE [LARGE SCALE GENOMIC DNA]</scope>
    <source>
        <strain evidence="2 3">SGS1</strain>
    </source>
</reference>
<dbReference type="OMA" id="WRKTQKL"/>
<keyword evidence="1" id="KW-0812">Transmembrane</keyword>
<evidence type="ECO:0000313" key="2">
    <source>
        <dbReference type="EMBL" id="CRH02820.1"/>
    </source>
</evidence>
<protein>
    <recommendedName>
        <fullName evidence="4">RING-CH-type domain-containing protein</fullName>
    </recommendedName>
</protein>
<feature type="transmembrane region" description="Helical" evidence="1">
    <location>
        <begin position="174"/>
        <end position="197"/>
    </location>
</feature>
<evidence type="ECO:0000313" key="3">
    <source>
        <dbReference type="Proteomes" id="UP000220158"/>
    </source>
</evidence>
<accession>A0A1J1HBI9</accession>
<sequence>MESSDYFMLNDSVNLKEPFTKNNLEDKRELFCFICLEKDLENSLLLSCCSICTACVHKKCWFTWRKTQKLGSLRSKLLGLNKSDPLLCTICKTGIAKIEEENDFNWIINDNSNKEHLQDELLRTIASLLNNENNDNHIPNVHFRYIFSFNFIFLIVLIVVILFFIMVFGFTINYVLLIALFILYEVIVLQIVLYLYIRVKNNSLIV</sequence>
<name>A0A1J1HBI9_PLARL</name>
<keyword evidence="3" id="KW-1185">Reference proteome</keyword>
<dbReference type="RefSeq" id="XP_028535340.1">
    <property type="nucleotide sequence ID" value="XM_028679647.1"/>
</dbReference>
<dbReference type="AlphaFoldDB" id="A0A1J1HBI9"/>
<gene>
    <name evidence="2" type="ORF">PRELSG_1455400</name>
</gene>
<dbReference type="Gene3D" id="3.30.40.10">
    <property type="entry name" value="Zinc/RING finger domain, C3HC4 (zinc finger)"/>
    <property type="match status" value="1"/>
</dbReference>
<evidence type="ECO:0008006" key="4">
    <source>
        <dbReference type="Google" id="ProtNLM"/>
    </source>
</evidence>
<dbReference type="EMBL" id="LN835309">
    <property type="protein sequence ID" value="CRH02820.1"/>
    <property type="molecule type" value="Genomic_DNA"/>
</dbReference>
<keyword evidence="1" id="KW-0472">Membrane</keyword>